<accession>A0A346XSG1</accession>
<dbReference type="KEGG" id="euz:DVS28_a0451"/>
<dbReference type="InterPro" id="IPR043137">
    <property type="entry name" value="GGT_ssub_C"/>
</dbReference>
<organism evidence="6 7">
    <name type="scientific">Euzebya pacifica</name>
    <dbReference type="NCBI Taxonomy" id="1608957"/>
    <lineage>
        <taxon>Bacteria</taxon>
        <taxon>Bacillati</taxon>
        <taxon>Actinomycetota</taxon>
        <taxon>Nitriliruptoria</taxon>
        <taxon>Euzebyales</taxon>
    </lineage>
</organism>
<evidence type="ECO:0000256" key="1">
    <source>
        <dbReference type="ARBA" id="ARBA00009381"/>
    </source>
</evidence>
<dbReference type="GO" id="GO:0016787">
    <property type="term" value="F:hydrolase activity"/>
    <property type="evidence" value="ECO:0007669"/>
    <property type="project" value="UniProtKB-KW"/>
</dbReference>
<comment type="similarity">
    <text evidence="1">Belongs to the gamma-glutamyltransferase family.</text>
</comment>
<dbReference type="PANTHER" id="PTHR43199">
    <property type="entry name" value="GLUTATHIONE HYDROLASE"/>
    <property type="match status" value="1"/>
</dbReference>
<dbReference type="AlphaFoldDB" id="A0A346XSG1"/>
<evidence type="ECO:0000256" key="5">
    <source>
        <dbReference type="SAM" id="MobiDB-lite"/>
    </source>
</evidence>
<proteinExistence type="inferred from homology"/>
<keyword evidence="3" id="KW-0378">Hydrolase</keyword>
<dbReference type="InterPro" id="IPR029055">
    <property type="entry name" value="Ntn_hydrolases_N"/>
</dbReference>
<dbReference type="Gene3D" id="3.60.20.40">
    <property type="match status" value="1"/>
</dbReference>
<keyword evidence="7" id="KW-1185">Reference proteome</keyword>
<gene>
    <name evidence="6" type="ORF">DVS28_a0451</name>
</gene>
<protein>
    <submittedName>
        <fullName evidence="6">Gamma-glutamyltranspeptidase</fullName>
    </submittedName>
</protein>
<sequence>MPPPLARPTTSLSGGVGVAAHSPATAAAGMALLDAGGTAADAAVGMTLAACAVEPFVVSLLSGLHGIHVDVDGTTRAVDGFVDVPAVPTGGRRAETTIDFGGARMPYSIGGATFGTPGLVAGCWHLHRRFGRLPWAEVVAPAIEWAGTGFVLSDRDESLLHMLEPVMTLGVGREVFCIDDRMRVEGELVRIPDLADALRQIAEEGGPTLYEGAMSRELATFAEEVGALVTAEDLGACTAVEHTPPTVRLGGWQVRSRRGLSPLTDWVARLDASDGPHAARLALAQSPTPPKALGTTSLAATDADGRACAVTASLGLGTGDWFRGSQLNSMLGEVDLLVGGLRPRTRMGSMMAPTAVVSPTGQATVLGAAGGSRIPSALLRTIDGIVLGELDATAAVDLPRIHRVGELVHVEPHLEDRDEAALVAAGFTVQRWTSRHHFFGGVSVAGAAGTEGDPRRGGVGLAHR</sequence>
<evidence type="ECO:0000256" key="2">
    <source>
        <dbReference type="ARBA" id="ARBA00022679"/>
    </source>
</evidence>
<dbReference type="SUPFAM" id="SSF56235">
    <property type="entry name" value="N-terminal nucleophile aminohydrolases (Ntn hydrolases)"/>
    <property type="match status" value="1"/>
</dbReference>
<dbReference type="EMBL" id="CP031165">
    <property type="protein sequence ID" value="AXV05158.1"/>
    <property type="molecule type" value="Genomic_DNA"/>
</dbReference>
<reference evidence="6 7" key="1">
    <citation type="submission" date="2018-09" db="EMBL/GenBank/DDBJ databases">
        <title>Complete genome sequence of Euzebya sp. DY32-46 isolated from seawater of Pacific Ocean.</title>
        <authorList>
            <person name="Xu L."/>
            <person name="Wu Y.-H."/>
            <person name="Xu X.-W."/>
        </authorList>
    </citation>
    <scope>NUCLEOTIDE SEQUENCE [LARGE SCALE GENOMIC DNA]</scope>
    <source>
        <strain evidence="6 7">DY32-46</strain>
    </source>
</reference>
<dbReference type="Pfam" id="PF01019">
    <property type="entry name" value="G_glu_transpept"/>
    <property type="match status" value="2"/>
</dbReference>
<evidence type="ECO:0000313" key="7">
    <source>
        <dbReference type="Proteomes" id="UP000264006"/>
    </source>
</evidence>
<dbReference type="RefSeq" id="WP_164709835.1">
    <property type="nucleotide sequence ID" value="NZ_CP031165.1"/>
</dbReference>
<evidence type="ECO:0000256" key="4">
    <source>
        <dbReference type="ARBA" id="ARBA00023145"/>
    </source>
</evidence>
<dbReference type="GO" id="GO:0016740">
    <property type="term" value="F:transferase activity"/>
    <property type="evidence" value="ECO:0007669"/>
    <property type="project" value="UniProtKB-KW"/>
</dbReference>
<keyword evidence="4" id="KW-0865">Zymogen</keyword>
<dbReference type="Proteomes" id="UP000264006">
    <property type="component" value="Chromosome"/>
</dbReference>
<dbReference type="InterPro" id="IPR051792">
    <property type="entry name" value="GGT_bact"/>
</dbReference>
<dbReference type="PANTHER" id="PTHR43199:SF1">
    <property type="entry name" value="GLUTATHIONE HYDROLASE PROENZYME"/>
    <property type="match status" value="1"/>
</dbReference>
<evidence type="ECO:0000313" key="6">
    <source>
        <dbReference type="EMBL" id="AXV05158.1"/>
    </source>
</evidence>
<keyword evidence="2" id="KW-0808">Transferase</keyword>
<dbReference type="PRINTS" id="PR01210">
    <property type="entry name" value="GGTRANSPTASE"/>
</dbReference>
<evidence type="ECO:0000256" key="3">
    <source>
        <dbReference type="ARBA" id="ARBA00022801"/>
    </source>
</evidence>
<feature type="region of interest" description="Disordered" evidence="5">
    <location>
        <begin position="445"/>
        <end position="464"/>
    </location>
</feature>
<name>A0A346XSG1_9ACTN</name>